<accession>A0ABT8BKS2</accession>
<gene>
    <name evidence="5" type="ORF">QWZ12_14245</name>
</gene>
<comment type="caution">
    <text evidence="5">The sequence shown here is derived from an EMBL/GenBank/DDBJ whole genome shotgun (WGS) entry which is preliminary data.</text>
</comment>
<evidence type="ECO:0000256" key="1">
    <source>
        <dbReference type="ARBA" id="ARBA00022676"/>
    </source>
</evidence>
<reference evidence="6" key="1">
    <citation type="journal article" date="2019" name="Int. J. Syst. Evol. Microbiol.">
        <title>The Global Catalogue of Microorganisms (GCM) 10K type strain sequencing project: providing services to taxonomists for standard genome sequencing and annotation.</title>
        <authorList>
            <consortium name="The Broad Institute Genomics Platform"/>
            <consortium name="The Broad Institute Genome Sequencing Center for Infectious Disease"/>
            <person name="Wu L."/>
            <person name="Ma J."/>
        </authorList>
    </citation>
    <scope>NUCLEOTIDE SEQUENCE [LARGE SCALE GENOMIC DNA]</scope>
    <source>
        <strain evidence="6">CECT 7069</strain>
    </source>
</reference>
<keyword evidence="3" id="KW-0325">Glycoprotein</keyword>
<dbReference type="InterPro" id="IPR007657">
    <property type="entry name" value="Glycosyltransferase_61"/>
</dbReference>
<feature type="domain" description="Glycosyltransferase 61 catalytic" evidence="4">
    <location>
        <begin position="139"/>
        <end position="323"/>
    </location>
</feature>
<evidence type="ECO:0000256" key="3">
    <source>
        <dbReference type="ARBA" id="ARBA00023180"/>
    </source>
</evidence>
<proteinExistence type="predicted"/>
<keyword evidence="1" id="KW-0328">Glycosyltransferase</keyword>
<evidence type="ECO:0000313" key="6">
    <source>
        <dbReference type="Proteomes" id="UP001224644"/>
    </source>
</evidence>
<dbReference type="Pfam" id="PF04577">
    <property type="entry name" value="Glyco_transf_61"/>
    <property type="match status" value="1"/>
</dbReference>
<sequence length="727" mass="81662">MTKPERYGAIAAIEAAHWNEQSSVKQRAVKVELRPPIQTTPADFHRLAGGPDREGMFGGFAGMAPTIGSVGIYVLRECEIRGLAFAYLDGRLVDQPDLIPGYVRHDVDRGQQPQLNPNLPVRKIEGLSVAFVSNAYQIYGHWLLDIIPRLWIAIEICGVDKSSNFIIPNGTPKFAVEIMRDYFEIPTSVNFDLDRENLLLEEVIVPSLPHNDHFFHLIMNEFVDWLLTHPKVVDTQTASTIFPNLIYVTRKKFRGVSTSYARSIANEEQVLELVESMGFTVLSPEDLAWHEQISIFSQARVIAGEDGSGLHNAIFSSPKSVVVCLNPANQVQVSIAALRGQQITVLCSSDADSPEMGREIDLDRLYRALQIAKNSTGIPTQPQQLARDDVVTNERDSITSRSKLNKIQTRSNPMQRLSNARHAVLLSSYVPETDVGLAVGDYYLDLLRRNFADCTVYVGVNTGSCERWRVMLAQSGLDIVVCEVPQNLSINSDVAGFQAALRTLRATRANHEFYWFGHTKGASHQRFENAEALRAVIEQNFWSRRTEVEARCEPTRHGAFPALPMPAAGPNEPVIAYLQSIFPSRYQPIGYVATYTFFGLTGIALRNFLGSADNRFFENNLLDGTGVSRYFFEGGFSWIADMAGFEPLLLHKNLDVSIGNSWLHGPCAPNEFSENQRRVAQMIEIWRSDRTNYDFQGWPVWVGDKIQLGQNLMTKNEFFSLHPKYKL</sequence>
<dbReference type="RefSeq" id="WP_238227165.1">
    <property type="nucleotide sequence ID" value="NZ_BPQD01000025.1"/>
</dbReference>
<keyword evidence="6" id="KW-1185">Reference proteome</keyword>
<dbReference type="InterPro" id="IPR049625">
    <property type="entry name" value="Glyco_transf_61_cat"/>
</dbReference>
<dbReference type="Proteomes" id="UP001224644">
    <property type="component" value="Unassembled WGS sequence"/>
</dbReference>
<name>A0ABT8BKS2_9HYPH</name>
<organism evidence="5 6">
    <name type="scientific">Methylobacterium adhaesivum</name>
    <dbReference type="NCBI Taxonomy" id="333297"/>
    <lineage>
        <taxon>Bacteria</taxon>
        <taxon>Pseudomonadati</taxon>
        <taxon>Pseudomonadota</taxon>
        <taxon>Alphaproteobacteria</taxon>
        <taxon>Hyphomicrobiales</taxon>
        <taxon>Methylobacteriaceae</taxon>
        <taxon>Methylobacterium</taxon>
    </lineage>
</organism>
<evidence type="ECO:0000256" key="2">
    <source>
        <dbReference type="ARBA" id="ARBA00022679"/>
    </source>
</evidence>
<evidence type="ECO:0000259" key="4">
    <source>
        <dbReference type="Pfam" id="PF04577"/>
    </source>
</evidence>
<dbReference type="EMBL" id="JAUFPX010000012">
    <property type="protein sequence ID" value="MDN3591761.1"/>
    <property type="molecule type" value="Genomic_DNA"/>
</dbReference>
<dbReference type="PANTHER" id="PTHR20961">
    <property type="entry name" value="GLYCOSYLTRANSFERASE"/>
    <property type="match status" value="1"/>
</dbReference>
<keyword evidence="2" id="KW-0808">Transferase</keyword>
<protein>
    <submittedName>
        <fullName evidence="5">Glycosyltransferase 61 family protein</fullName>
    </submittedName>
</protein>
<evidence type="ECO:0000313" key="5">
    <source>
        <dbReference type="EMBL" id="MDN3591761.1"/>
    </source>
</evidence>